<dbReference type="AlphaFoldDB" id="A0A2V4AYE4"/>
<evidence type="ECO:0000256" key="5">
    <source>
        <dbReference type="ARBA" id="ARBA00022989"/>
    </source>
</evidence>
<comment type="caution">
    <text evidence="7">The sequence shown here is derived from an EMBL/GenBank/DDBJ whole genome shotgun (WGS) entry which is preliminary data.</text>
</comment>
<keyword evidence="3" id="KW-1003">Cell membrane</keyword>
<keyword evidence="5" id="KW-1133">Transmembrane helix</keyword>
<protein>
    <submittedName>
        <fullName evidence="7">Uncharacterized protein</fullName>
    </submittedName>
</protein>
<dbReference type="RefSeq" id="WP_112281033.1">
    <property type="nucleotide sequence ID" value="NZ_MASW01000002.1"/>
</dbReference>
<comment type="similarity">
    <text evidence="2">Belongs to the DoxX family.</text>
</comment>
<evidence type="ECO:0000313" key="8">
    <source>
        <dbReference type="Proteomes" id="UP000249915"/>
    </source>
</evidence>
<gene>
    <name evidence="7" type="ORF">BAY60_11090</name>
</gene>
<evidence type="ECO:0000256" key="4">
    <source>
        <dbReference type="ARBA" id="ARBA00022692"/>
    </source>
</evidence>
<keyword evidence="4" id="KW-0812">Transmembrane</keyword>
<dbReference type="OrthoDB" id="346004at2"/>
<evidence type="ECO:0000256" key="3">
    <source>
        <dbReference type="ARBA" id="ARBA00022475"/>
    </source>
</evidence>
<evidence type="ECO:0000313" key="7">
    <source>
        <dbReference type="EMBL" id="PXY27031.1"/>
    </source>
</evidence>
<reference evidence="7 8" key="1">
    <citation type="submission" date="2016-07" db="EMBL/GenBank/DDBJ databases">
        <title>Draft genome sequence of Prauserella muralis DSM 45305, isolated from a mould-covered wall in an indoor environment.</title>
        <authorList>
            <person name="Ruckert C."/>
            <person name="Albersmeier A."/>
            <person name="Jiang C.-L."/>
            <person name="Jiang Y."/>
            <person name="Kalinowski J."/>
            <person name="Schneider O."/>
            <person name="Winkler A."/>
            <person name="Zotchev S.B."/>
        </authorList>
    </citation>
    <scope>NUCLEOTIDE SEQUENCE [LARGE SCALE GENOMIC DNA]</scope>
    <source>
        <strain evidence="7 8">DSM 45305</strain>
    </source>
</reference>
<dbReference type="InterPro" id="IPR051907">
    <property type="entry name" value="DoxX-like_oxidoreductase"/>
</dbReference>
<keyword evidence="6" id="KW-0472">Membrane</keyword>
<comment type="subcellular location">
    <subcellularLocation>
        <location evidence="1">Cell membrane</location>
        <topology evidence="1">Multi-pass membrane protein</topology>
    </subcellularLocation>
</comment>
<dbReference type="GO" id="GO:0005886">
    <property type="term" value="C:plasma membrane"/>
    <property type="evidence" value="ECO:0007669"/>
    <property type="project" value="UniProtKB-SubCell"/>
</dbReference>
<dbReference type="InterPro" id="IPR032808">
    <property type="entry name" value="DoxX"/>
</dbReference>
<proteinExistence type="inferred from homology"/>
<dbReference type="PANTHER" id="PTHR33452:SF1">
    <property type="entry name" value="INNER MEMBRANE PROTEIN YPHA-RELATED"/>
    <property type="match status" value="1"/>
</dbReference>
<evidence type="ECO:0000256" key="6">
    <source>
        <dbReference type="ARBA" id="ARBA00023136"/>
    </source>
</evidence>
<dbReference type="Pfam" id="PF07681">
    <property type="entry name" value="DoxX"/>
    <property type="match status" value="1"/>
</dbReference>
<name>A0A2V4AYE4_9PSEU</name>
<dbReference type="Proteomes" id="UP000249915">
    <property type="component" value="Unassembled WGS sequence"/>
</dbReference>
<accession>A0A2V4AYE4</accession>
<evidence type="ECO:0000256" key="2">
    <source>
        <dbReference type="ARBA" id="ARBA00006679"/>
    </source>
</evidence>
<sequence length="220" mass="22898">MSSHDDGFDAPTTKIRGAEFDGSGFSPGGGFDQQTSVVSRPDDVDDVRDEQNRWHGGLDFGLLVLRVLVGGTMGAHGLQKLFGLFDGPGIGGFAQALDGFGYTSQTTLLAWITALAEVGGGALLVLGLFTPLGAAAILGVAANIVYAKYTLGGRFFTGENGLGFEYELLLGGAAFALLFTGAGRVSIDKNTPWRRKPLPYAILGLLLAGAASAVVILLFR</sequence>
<organism evidence="7 8">
    <name type="scientific">Prauserella muralis</name>
    <dbReference type="NCBI Taxonomy" id="588067"/>
    <lineage>
        <taxon>Bacteria</taxon>
        <taxon>Bacillati</taxon>
        <taxon>Actinomycetota</taxon>
        <taxon>Actinomycetes</taxon>
        <taxon>Pseudonocardiales</taxon>
        <taxon>Pseudonocardiaceae</taxon>
        <taxon>Prauserella</taxon>
    </lineage>
</organism>
<dbReference type="EMBL" id="MASW01000002">
    <property type="protein sequence ID" value="PXY27031.1"/>
    <property type="molecule type" value="Genomic_DNA"/>
</dbReference>
<evidence type="ECO:0000256" key="1">
    <source>
        <dbReference type="ARBA" id="ARBA00004651"/>
    </source>
</evidence>
<keyword evidence="8" id="KW-1185">Reference proteome</keyword>
<dbReference type="PANTHER" id="PTHR33452">
    <property type="entry name" value="OXIDOREDUCTASE CATD-RELATED"/>
    <property type="match status" value="1"/>
</dbReference>